<evidence type="ECO:0000313" key="10">
    <source>
        <dbReference type="Proteomes" id="UP000318995"/>
    </source>
</evidence>
<dbReference type="PANTHER" id="PTHR30003:SF0">
    <property type="entry name" value="GLYCOLATE PERMEASE GLCA-RELATED"/>
    <property type="match status" value="1"/>
</dbReference>
<dbReference type="GO" id="GO:0015129">
    <property type="term" value="F:lactate transmembrane transporter activity"/>
    <property type="evidence" value="ECO:0007669"/>
    <property type="project" value="UniProtKB-UniRule"/>
</dbReference>
<organism evidence="9 10">
    <name type="scientific">Botrimarina hoheduenensis</name>
    <dbReference type="NCBI Taxonomy" id="2528000"/>
    <lineage>
        <taxon>Bacteria</taxon>
        <taxon>Pseudomonadati</taxon>
        <taxon>Planctomycetota</taxon>
        <taxon>Planctomycetia</taxon>
        <taxon>Pirellulales</taxon>
        <taxon>Lacipirellulaceae</taxon>
        <taxon>Botrimarina</taxon>
    </lineage>
</organism>
<dbReference type="Proteomes" id="UP000318995">
    <property type="component" value="Unassembled WGS sequence"/>
</dbReference>
<feature type="transmembrane region" description="Helical" evidence="8">
    <location>
        <begin position="64"/>
        <end position="85"/>
    </location>
</feature>
<reference evidence="9 10" key="1">
    <citation type="submission" date="2019-02" db="EMBL/GenBank/DDBJ databases">
        <title>Deep-cultivation of Planctomycetes and their phenomic and genomic characterization uncovers novel biology.</title>
        <authorList>
            <person name="Wiegand S."/>
            <person name="Jogler M."/>
            <person name="Boedeker C."/>
            <person name="Pinto D."/>
            <person name="Vollmers J."/>
            <person name="Rivas-Marin E."/>
            <person name="Kohn T."/>
            <person name="Peeters S.H."/>
            <person name="Heuer A."/>
            <person name="Rast P."/>
            <person name="Oberbeckmann S."/>
            <person name="Bunk B."/>
            <person name="Jeske O."/>
            <person name="Meyerdierks A."/>
            <person name="Storesund J.E."/>
            <person name="Kallscheuer N."/>
            <person name="Luecker S."/>
            <person name="Lage O.M."/>
            <person name="Pohl T."/>
            <person name="Merkel B.J."/>
            <person name="Hornburger P."/>
            <person name="Mueller R.-W."/>
            <person name="Bruemmer F."/>
            <person name="Labrenz M."/>
            <person name="Spormann A.M."/>
            <person name="Op Den Camp H."/>
            <person name="Overmann J."/>
            <person name="Amann R."/>
            <person name="Jetten M.S.M."/>
            <person name="Mascher T."/>
            <person name="Medema M.H."/>
            <person name="Devos D.P."/>
            <person name="Kaster A.-K."/>
            <person name="Ovreas L."/>
            <person name="Rohde M."/>
            <person name="Galperin M.Y."/>
            <person name="Jogler C."/>
        </authorList>
    </citation>
    <scope>NUCLEOTIDE SEQUENCE [LARGE SCALE GENOMIC DNA]</scope>
    <source>
        <strain evidence="9 10">Pla111</strain>
    </source>
</reference>
<comment type="similarity">
    <text evidence="2 8">Belongs to the lactate permease family.</text>
</comment>
<accession>A0A5C5VWM1</accession>
<dbReference type="InterPro" id="IPR003804">
    <property type="entry name" value="Lactate_perm"/>
</dbReference>
<evidence type="ECO:0000313" key="9">
    <source>
        <dbReference type="EMBL" id="TWT42507.1"/>
    </source>
</evidence>
<evidence type="ECO:0000256" key="4">
    <source>
        <dbReference type="ARBA" id="ARBA00022475"/>
    </source>
</evidence>
<comment type="caution">
    <text evidence="9">The sequence shown here is derived from an EMBL/GenBank/DDBJ whole genome shotgun (WGS) entry which is preliminary data.</text>
</comment>
<evidence type="ECO:0000256" key="1">
    <source>
        <dbReference type="ARBA" id="ARBA00004651"/>
    </source>
</evidence>
<dbReference type="GO" id="GO:0015295">
    <property type="term" value="F:solute:proton symporter activity"/>
    <property type="evidence" value="ECO:0007669"/>
    <property type="project" value="TreeGrafter"/>
</dbReference>
<keyword evidence="10" id="KW-1185">Reference proteome</keyword>
<evidence type="ECO:0000256" key="6">
    <source>
        <dbReference type="ARBA" id="ARBA00022989"/>
    </source>
</evidence>
<comment type="function">
    <text evidence="8">Uptake of L-lactate across the membrane. Can also transport D-lactate and glycolate.</text>
</comment>
<feature type="transmembrane region" description="Helical" evidence="8">
    <location>
        <begin position="246"/>
        <end position="266"/>
    </location>
</feature>
<keyword evidence="7 8" id="KW-0472">Membrane</keyword>
<feature type="transmembrane region" description="Helical" evidence="8">
    <location>
        <begin position="409"/>
        <end position="428"/>
    </location>
</feature>
<feature type="transmembrane region" description="Helical" evidence="8">
    <location>
        <begin position="370"/>
        <end position="388"/>
    </location>
</feature>
<dbReference type="AlphaFoldDB" id="A0A5C5VWM1"/>
<evidence type="ECO:0000256" key="5">
    <source>
        <dbReference type="ARBA" id="ARBA00022692"/>
    </source>
</evidence>
<dbReference type="RefSeq" id="WP_231931045.1">
    <property type="nucleotide sequence ID" value="NZ_SJPH01000007.1"/>
</dbReference>
<gene>
    <name evidence="9" type="primary">lutP</name>
    <name evidence="9" type="ORF">Pla111_28120</name>
</gene>
<feature type="transmembrane region" description="Helical" evidence="8">
    <location>
        <begin position="272"/>
        <end position="289"/>
    </location>
</feature>
<dbReference type="EMBL" id="SJPH01000007">
    <property type="protein sequence ID" value="TWT42507.1"/>
    <property type="molecule type" value="Genomic_DNA"/>
</dbReference>
<dbReference type="GO" id="GO:0005886">
    <property type="term" value="C:plasma membrane"/>
    <property type="evidence" value="ECO:0007669"/>
    <property type="project" value="UniProtKB-SubCell"/>
</dbReference>
<feature type="transmembrane region" description="Helical" evidence="8">
    <location>
        <begin position="6"/>
        <end position="24"/>
    </location>
</feature>
<evidence type="ECO:0000256" key="8">
    <source>
        <dbReference type="RuleBase" id="RU365092"/>
    </source>
</evidence>
<feature type="transmembrane region" description="Helical" evidence="8">
    <location>
        <begin position="36"/>
        <end position="58"/>
    </location>
</feature>
<feature type="transmembrane region" description="Helical" evidence="8">
    <location>
        <begin position="542"/>
        <end position="561"/>
    </location>
</feature>
<dbReference type="Pfam" id="PF02652">
    <property type="entry name" value="Lactate_perm"/>
    <property type="match status" value="1"/>
</dbReference>
<evidence type="ECO:0000256" key="3">
    <source>
        <dbReference type="ARBA" id="ARBA00022448"/>
    </source>
</evidence>
<keyword evidence="3 8" id="KW-0813">Transport</keyword>
<proteinExistence type="inferred from homology"/>
<evidence type="ECO:0000256" key="7">
    <source>
        <dbReference type="ARBA" id="ARBA00023136"/>
    </source>
</evidence>
<evidence type="ECO:0000256" key="2">
    <source>
        <dbReference type="ARBA" id="ARBA00010100"/>
    </source>
</evidence>
<protein>
    <recommendedName>
        <fullName evidence="8">L-lactate permease</fullName>
    </recommendedName>
</protein>
<feature type="transmembrane region" description="Helical" evidence="8">
    <location>
        <begin position="211"/>
        <end position="234"/>
    </location>
</feature>
<keyword evidence="4 8" id="KW-1003">Cell membrane</keyword>
<keyword evidence="5 8" id="KW-0812">Transmembrane</keyword>
<name>A0A5C5VWM1_9BACT</name>
<feature type="transmembrane region" description="Helical" evidence="8">
    <location>
        <begin position="106"/>
        <end position="135"/>
    </location>
</feature>
<keyword evidence="6 8" id="KW-1133">Transmembrane helix</keyword>
<sequence length="562" mass="58706">MSLSPDLLALLAVAPLLVAGVLLLGLRWPAQRAMPIAYAATLSVALGVWGVAPITALAASLRGAIIALELLSIIFGAVLLLKTLERCGALARIRMSLAEVSEDRRVQVLLVAWFFGGFIEGAAGFGTPAAIAVPLMVGLGFPKMPAIFAGLAIQCTCVSFGAAGTPLLIGVSSGLAGDPGALALAAELGAAEGLRDAEAWRGLLQAIGLKIAATHALVGLLVPLLLVALMTRFYGARRSFREGLEVWQLALFAAAAMLVPYLAAAVLLGPEFPTLVGSLVGTLLFVVAVRRGWFLPCGEPWDFADAQPAALIAPDPRIGTRLAWAPYALVALLLILTRLPQLPLRSLLTEAVVHLPALLGTELQYDLRPLTLPSTIFVSVSVLSFLFFRHRVGLAARDYGSVWRASLKTLLPAIPALLFSVMLVQVFLNSGVGSQAYETMPLVLATRLEGLFGGAWPVAAPAVGGLGAALAGSNTFSNMLFSLLQFNIAERIGADPLWIVALQAVGGAAGNTVCIHNVVAASAVVGSHAQEGTLLRQTGWIFLYYLVATVLLYVVVVGVIAS</sequence>
<comment type="subcellular location">
    <subcellularLocation>
        <location evidence="1 8">Cell membrane</location>
        <topology evidence="1 8">Multi-pass membrane protein</topology>
    </subcellularLocation>
</comment>
<feature type="transmembrane region" description="Helical" evidence="8">
    <location>
        <begin position="322"/>
        <end position="339"/>
    </location>
</feature>
<dbReference type="PANTHER" id="PTHR30003">
    <property type="entry name" value="L-LACTATE PERMEASE"/>
    <property type="match status" value="1"/>
</dbReference>